<evidence type="ECO:0000256" key="1">
    <source>
        <dbReference type="ARBA" id="ARBA00022729"/>
    </source>
</evidence>
<feature type="chain" id="PRO_5045495911" evidence="2">
    <location>
        <begin position="23"/>
        <end position="112"/>
    </location>
</feature>
<feature type="domain" description="Secretion system C-terminal sorting" evidence="3">
    <location>
        <begin position="47"/>
        <end position="111"/>
    </location>
</feature>
<protein>
    <submittedName>
        <fullName evidence="4">T9SS type A sorting domain-containing protein</fullName>
    </submittedName>
</protein>
<dbReference type="Pfam" id="PF18962">
    <property type="entry name" value="Por_Secre_tail"/>
    <property type="match status" value="1"/>
</dbReference>
<organism evidence="4 5">
    <name type="scientific">Dokdonia genika</name>
    <dbReference type="NCBI Taxonomy" id="308113"/>
    <lineage>
        <taxon>Bacteria</taxon>
        <taxon>Pseudomonadati</taxon>
        <taxon>Bacteroidota</taxon>
        <taxon>Flavobacteriia</taxon>
        <taxon>Flavobacteriales</taxon>
        <taxon>Flavobacteriaceae</taxon>
        <taxon>Dokdonia</taxon>
    </lineage>
</organism>
<keyword evidence="5" id="KW-1185">Reference proteome</keyword>
<dbReference type="Proteomes" id="UP001595878">
    <property type="component" value="Unassembled WGS sequence"/>
</dbReference>
<evidence type="ECO:0000313" key="4">
    <source>
        <dbReference type="EMBL" id="MFC4688986.1"/>
    </source>
</evidence>
<name>A0ABV9L599_9FLAO</name>
<proteinExistence type="predicted"/>
<feature type="signal peptide" evidence="2">
    <location>
        <begin position="1"/>
        <end position="22"/>
    </location>
</feature>
<dbReference type="RefSeq" id="WP_052084217.1">
    <property type="nucleotide sequence ID" value="NZ_JBHSHB010000007.1"/>
</dbReference>
<evidence type="ECO:0000259" key="3">
    <source>
        <dbReference type="Pfam" id="PF18962"/>
    </source>
</evidence>
<gene>
    <name evidence="4" type="ORF">ACFO5T_00955</name>
</gene>
<comment type="caution">
    <text evidence="4">The sequence shown here is derived from an EMBL/GenBank/DDBJ whole genome shotgun (WGS) entry which is preliminary data.</text>
</comment>
<evidence type="ECO:0000256" key="2">
    <source>
        <dbReference type="SAM" id="SignalP"/>
    </source>
</evidence>
<dbReference type="NCBIfam" id="TIGR04183">
    <property type="entry name" value="Por_Secre_tail"/>
    <property type="match status" value="1"/>
</dbReference>
<dbReference type="InterPro" id="IPR026444">
    <property type="entry name" value="Secre_tail"/>
</dbReference>
<sequence>MKNAIKLLAAFAILVTSIQVNATGLNNPPKTSAESLVLKTDGEVVYLNLLNLDQSPINVVVRDAMGRIVFTETIEETKTVHKAFNFTKAFKGTYYVKVKDGDKSYTKEVVIG</sequence>
<keyword evidence="1 2" id="KW-0732">Signal</keyword>
<accession>A0ABV9L599</accession>
<dbReference type="EMBL" id="JBHSHB010000007">
    <property type="protein sequence ID" value="MFC4688986.1"/>
    <property type="molecule type" value="Genomic_DNA"/>
</dbReference>
<reference evidence="5" key="1">
    <citation type="journal article" date="2019" name="Int. J. Syst. Evol. Microbiol.">
        <title>The Global Catalogue of Microorganisms (GCM) 10K type strain sequencing project: providing services to taxonomists for standard genome sequencing and annotation.</title>
        <authorList>
            <consortium name="The Broad Institute Genomics Platform"/>
            <consortium name="The Broad Institute Genome Sequencing Center for Infectious Disease"/>
            <person name="Wu L."/>
            <person name="Ma J."/>
        </authorList>
    </citation>
    <scope>NUCLEOTIDE SEQUENCE [LARGE SCALE GENOMIC DNA]</scope>
    <source>
        <strain evidence="5">CGMCC 4.7427</strain>
    </source>
</reference>
<evidence type="ECO:0000313" key="5">
    <source>
        <dbReference type="Proteomes" id="UP001595878"/>
    </source>
</evidence>